<keyword evidence="7" id="KW-0869">Chloride channel</keyword>
<feature type="transmembrane region" description="Helical" evidence="11">
    <location>
        <begin position="341"/>
        <end position="365"/>
    </location>
</feature>
<feature type="transmembrane region" description="Helical" evidence="11">
    <location>
        <begin position="371"/>
        <end position="394"/>
    </location>
</feature>
<feature type="transmembrane region" description="Helical" evidence="11">
    <location>
        <begin position="236"/>
        <end position="254"/>
    </location>
</feature>
<dbReference type="PRINTS" id="PR00762">
    <property type="entry name" value="CLCHANNEL"/>
</dbReference>
<organism evidence="13 14">
    <name type="scientific">Azospirillum humicireducens</name>
    <dbReference type="NCBI Taxonomy" id="1226968"/>
    <lineage>
        <taxon>Bacteria</taxon>
        <taxon>Pseudomonadati</taxon>
        <taxon>Pseudomonadota</taxon>
        <taxon>Alphaproteobacteria</taxon>
        <taxon>Rhodospirillales</taxon>
        <taxon>Azospirillaceae</taxon>
        <taxon>Azospirillum</taxon>
    </lineage>
</organism>
<dbReference type="InterPro" id="IPR001807">
    <property type="entry name" value="ClC"/>
</dbReference>
<dbReference type="EMBL" id="CP028903">
    <property type="protein sequence ID" value="AWB07173.1"/>
    <property type="molecule type" value="Genomic_DNA"/>
</dbReference>
<dbReference type="SUPFAM" id="SSF54631">
    <property type="entry name" value="CBS-domain pair"/>
    <property type="match status" value="1"/>
</dbReference>
<dbReference type="Gene3D" id="1.10.3080.10">
    <property type="entry name" value="Clc chloride channel"/>
    <property type="match status" value="1"/>
</dbReference>
<feature type="transmembrane region" description="Helical" evidence="11">
    <location>
        <begin position="261"/>
        <end position="288"/>
    </location>
</feature>
<keyword evidence="2" id="KW-0813">Transport</keyword>
<keyword evidence="3 11" id="KW-0812">Transmembrane</keyword>
<protein>
    <submittedName>
        <fullName evidence="13">Chloride channel protein</fullName>
    </submittedName>
</protein>
<dbReference type="OrthoDB" id="9814803at2"/>
<dbReference type="PANTHER" id="PTHR43427:SF6">
    <property type="entry name" value="CHLORIDE CHANNEL PROTEIN CLC-E"/>
    <property type="match status" value="1"/>
</dbReference>
<keyword evidence="6 11" id="KW-0472">Membrane</keyword>
<dbReference type="Proteomes" id="UP000077405">
    <property type="component" value="Plasmid pYZ2"/>
</dbReference>
<dbReference type="InterPro" id="IPR000644">
    <property type="entry name" value="CBS_dom"/>
</dbReference>
<dbReference type="InterPro" id="IPR050368">
    <property type="entry name" value="ClC-type_chloride_channel"/>
</dbReference>
<dbReference type="PROSITE" id="PS51371">
    <property type="entry name" value="CBS"/>
    <property type="match status" value="1"/>
</dbReference>
<dbReference type="Pfam" id="PF00654">
    <property type="entry name" value="Voltage_CLC"/>
    <property type="match status" value="1"/>
</dbReference>
<dbReference type="InterPro" id="IPR014743">
    <property type="entry name" value="Cl-channel_core"/>
</dbReference>
<feature type="transmembrane region" description="Helical" evidence="11">
    <location>
        <begin position="105"/>
        <end position="126"/>
    </location>
</feature>
<dbReference type="PANTHER" id="PTHR43427">
    <property type="entry name" value="CHLORIDE CHANNEL PROTEIN CLC-E"/>
    <property type="match status" value="1"/>
</dbReference>
<feature type="transmembrane region" description="Helical" evidence="11">
    <location>
        <begin position="57"/>
        <end position="85"/>
    </location>
</feature>
<keyword evidence="4 11" id="KW-1133">Transmembrane helix</keyword>
<feature type="transmembrane region" description="Helical" evidence="11">
    <location>
        <begin position="434"/>
        <end position="455"/>
    </location>
</feature>
<feature type="domain" description="CBS" evidence="12">
    <location>
        <begin position="489"/>
        <end position="545"/>
    </location>
</feature>
<dbReference type="GO" id="GO:0005254">
    <property type="term" value="F:chloride channel activity"/>
    <property type="evidence" value="ECO:0007669"/>
    <property type="project" value="UniProtKB-KW"/>
</dbReference>
<proteinExistence type="predicted"/>
<keyword evidence="9" id="KW-0407">Ion channel</keyword>
<dbReference type="KEGG" id="ahu:A6A40_19080"/>
<evidence type="ECO:0000256" key="6">
    <source>
        <dbReference type="ARBA" id="ARBA00023136"/>
    </source>
</evidence>
<evidence type="ECO:0000256" key="8">
    <source>
        <dbReference type="ARBA" id="ARBA00023214"/>
    </source>
</evidence>
<dbReference type="Gene3D" id="3.10.580.10">
    <property type="entry name" value="CBS-domain"/>
    <property type="match status" value="1"/>
</dbReference>
<sequence length="615" mass="64681">MPARCSADGGPATYPQTPEAAARRMFQSLKARLSLPEEGPGIRAPAWLRAFVRGDEIWLVVLAAGIGILAACFVAAIVTAVQSLHHVLFAVEGHDVSGVAAIDPWRAALVPVAGGWLMAALGWLLARLPRLSIIDPVEANALHGGRIPIRGSLILVLQTMLSNGFGASVGMEAGYAQAGAMVASKLGRIFHVRRADLRTLVGCGTAAAIAAAFDAPLTGAFYAFELVIASYSISTLAPVGVAAMTGVGVMRLILPQPSLQVGFAGSLGAADYALVCLMGVLCALLGIAMMRTVALVETVFNRSRVPVWARPVVGGGCIGLLALATPAVLSSGHGALHVGFNAYYTAPVLLALIGLKALASAISIGSGFRGGLFFASLFLGAMLGKLVAIGWMLAVGLTIPAVVIGIVGMCAMATAVLGAPLTMAFLALEVTGSLPLTIAVLAAAVVSSITVRRVFGYSFATWRFHLRGESIRSAADIGWIRDLTVGRMMRKDVRTVRDDQTLTQFRRAFPLGSTQRVIVVDQADRYAGIVFVSDAHRETAETAELADLIRLKTEKLLPDVNIREAMKSFATAESDVLAVVDGTERMRVIGLLTEQHALKRYNEELDGRLREGGLL</sequence>
<comment type="subcellular location">
    <subcellularLocation>
        <location evidence="1">Membrane</location>
        <topology evidence="1">Multi-pass membrane protein</topology>
    </subcellularLocation>
</comment>
<keyword evidence="5" id="KW-0406">Ion transport</keyword>
<feature type="transmembrane region" description="Helical" evidence="11">
    <location>
        <begin position="308"/>
        <end position="329"/>
    </location>
</feature>
<evidence type="ECO:0000256" key="9">
    <source>
        <dbReference type="ARBA" id="ARBA00023303"/>
    </source>
</evidence>
<evidence type="ECO:0000256" key="3">
    <source>
        <dbReference type="ARBA" id="ARBA00022692"/>
    </source>
</evidence>
<keyword evidence="10" id="KW-0129">CBS domain</keyword>
<reference evidence="13 14" key="1">
    <citation type="submission" date="2018-04" db="EMBL/GenBank/DDBJ databases">
        <title>Complete genome sequence of the nitrogen-fixing bacterium Azospirillum humicireducens type strain SgZ-5.</title>
        <authorList>
            <person name="Yu Z."/>
        </authorList>
    </citation>
    <scope>NUCLEOTIDE SEQUENCE [LARGE SCALE GENOMIC DNA]</scope>
    <source>
        <strain evidence="13 14">SgZ-5</strain>
        <plasmid evidence="13 14">pYZ2</plasmid>
    </source>
</reference>
<evidence type="ECO:0000256" key="5">
    <source>
        <dbReference type="ARBA" id="ARBA00023065"/>
    </source>
</evidence>
<name>A0A2R4VRU3_9PROT</name>
<evidence type="ECO:0000256" key="1">
    <source>
        <dbReference type="ARBA" id="ARBA00004141"/>
    </source>
</evidence>
<feature type="transmembrane region" description="Helical" evidence="11">
    <location>
        <begin position="401"/>
        <end position="428"/>
    </location>
</feature>
<evidence type="ECO:0000313" key="13">
    <source>
        <dbReference type="EMBL" id="AWB07173.1"/>
    </source>
</evidence>
<dbReference type="SUPFAM" id="SSF81340">
    <property type="entry name" value="Clc chloride channel"/>
    <property type="match status" value="1"/>
</dbReference>
<dbReference type="GO" id="GO:0034707">
    <property type="term" value="C:chloride channel complex"/>
    <property type="evidence" value="ECO:0007669"/>
    <property type="project" value="UniProtKB-KW"/>
</dbReference>
<evidence type="ECO:0000259" key="12">
    <source>
        <dbReference type="PROSITE" id="PS51371"/>
    </source>
</evidence>
<evidence type="ECO:0000256" key="11">
    <source>
        <dbReference type="SAM" id="Phobius"/>
    </source>
</evidence>
<gene>
    <name evidence="13" type="ORF">A6A40_19080</name>
</gene>
<evidence type="ECO:0000256" key="4">
    <source>
        <dbReference type="ARBA" id="ARBA00022989"/>
    </source>
</evidence>
<dbReference type="CDD" id="cd00400">
    <property type="entry name" value="Voltage_gated_ClC"/>
    <property type="match status" value="1"/>
</dbReference>
<dbReference type="AlphaFoldDB" id="A0A2R4VRU3"/>
<keyword evidence="14" id="KW-1185">Reference proteome</keyword>
<keyword evidence="13" id="KW-0614">Plasmid</keyword>
<evidence type="ECO:0000313" key="14">
    <source>
        <dbReference type="Proteomes" id="UP000077405"/>
    </source>
</evidence>
<keyword evidence="8" id="KW-0868">Chloride</keyword>
<evidence type="ECO:0000256" key="2">
    <source>
        <dbReference type="ARBA" id="ARBA00022448"/>
    </source>
</evidence>
<evidence type="ECO:0000256" key="7">
    <source>
        <dbReference type="ARBA" id="ARBA00023173"/>
    </source>
</evidence>
<accession>A0A2R4VRU3</accession>
<evidence type="ECO:0000256" key="10">
    <source>
        <dbReference type="PROSITE-ProRule" id="PRU00703"/>
    </source>
</evidence>
<geneLocation type="plasmid" evidence="13 14">
    <name>pYZ2</name>
</geneLocation>
<dbReference type="InterPro" id="IPR046342">
    <property type="entry name" value="CBS_dom_sf"/>
</dbReference>